<dbReference type="SUPFAM" id="SSF52058">
    <property type="entry name" value="L domain-like"/>
    <property type="match status" value="1"/>
</dbReference>
<dbReference type="GO" id="GO:0051707">
    <property type="term" value="P:response to other organism"/>
    <property type="evidence" value="ECO:0007669"/>
    <property type="project" value="UniProtKB-ARBA"/>
</dbReference>
<dbReference type="InterPro" id="IPR055414">
    <property type="entry name" value="LRR_R13L4/SHOC2-like"/>
</dbReference>
<evidence type="ECO:0000256" key="3">
    <source>
        <dbReference type="ARBA" id="ARBA00022737"/>
    </source>
</evidence>
<evidence type="ECO:0000313" key="14">
    <source>
        <dbReference type="Proteomes" id="UP001210211"/>
    </source>
</evidence>
<keyword evidence="2" id="KW-0433">Leucine-rich repeat</keyword>
<evidence type="ECO:0000259" key="12">
    <source>
        <dbReference type="Pfam" id="PF25019"/>
    </source>
</evidence>
<dbReference type="SUPFAM" id="SSF52047">
    <property type="entry name" value="RNI-like"/>
    <property type="match status" value="1"/>
</dbReference>
<dbReference type="Pfam" id="PF23559">
    <property type="entry name" value="WHD_DRP"/>
    <property type="match status" value="1"/>
</dbReference>
<evidence type="ECO:0000259" key="8">
    <source>
        <dbReference type="Pfam" id="PF00931"/>
    </source>
</evidence>
<feature type="domain" description="Disease resistance N-terminal" evidence="9">
    <location>
        <begin position="30"/>
        <end position="98"/>
    </location>
</feature>
<dbReference type="InterPro" id="IPR038005">
    <property type="entry name" value="RX-like_CC"/>
</dbReference>
<feature type="chain" id="PRO_5042037209" evidence="7">
    <location>
        <begin position="26"/>
        <end position="1333"/>
    </location>
</feature>
<feature type="domain" description="Disease resistance R13L4/SHOC-2-like LRR" evidence="11">
    <location>
        <begin position="624"/>
        <end position="706"/>
    </location>
</feature>
<dbReference type="Gene3D" id="1.20.5.4130">
    <property type="match status" value="1"/>
</dbReference>
<dbReference type="InterPro" id="IPR002182">
    <property type="entry name" value="NB-ARC"/>
</dbReference>
<dbReference type="Proteomes" id="UP001210211">
    <property type="component" value="Unassembled WGS sequence"/>
</dbReference>
<sequence>MGTGSIFSVLSTISNLLTFIRTTSPASSNQGDNGVEGDLNQLEKMLRRIRATLHDAGEREIRDESVKLWLMELKDVAFDAEDVLDEYRYEILRRQARSRVEKPGKSEIIDLDAIAQRIKKIKMQFGDISRDREVLRLREEDGERHDNQIERSSSLTSHMFDKSAIFGRTVDKEKILGLVLSKDAGDPIMVITIIGMGGIGKTTMAQMVYNDPLVKEYFDLRSWVHVSPNFDVLKMTRDILESVGGNIYSTLTGLSVAQTILTELVKGKKVFLVLDDVWNERCDPWELLLQPLRFAKIVKIIVTARNKHVAEFMQTTDVHVLGRLPEHECWLLFHHYAFSGRATIENSSFVQIGKEIVTKCGGLPLAIKTIGGLLSYKTDEVSWREILECELWESDGKDEIFPALKVSYYSLPPELKPCFLYSSLFPRGFLFAKDQLIHMWMAQGYICPVGGKRPEDIGDSYFSELCMRSFIQSGSMEGSFRLHDLIHDLARAISTGEFCTINKGNFCNTPSEIRHVYITRARHHQFTIPGLLRTLNWAVPDDSSHQFFQTFNLNIHECIRLRVLAFPYNYVPSLGFLPGLKHLRYLSIVHCNLERLPESICLLFNLEILELIKFPQLKELPFDFGKLFNLRYLFIFDALINKLPESMFELDKLQTLILEYCPIEELPAGIGNLVGLRSLVFRYNRIKSVPPTMHHLSNLQLLDLRGNLSFEDLLSDMREFLDQYSLDIRASLDCFPYLPIKPELWRPTNFTDFTNISGRFSITSGKQGLENIVGLADMSSAYSTSPRNLGSENIRNYFLRRINNNRVRDYVSWRIKQAWSFKNYGEVNIKYRKTKGLLESLEPHNDLIGLSINGYKGVAYPKWRNTPIGTKDSMFILMRCYIEEGLFLPLLCQLQSLKSLCLRGISSIKVLGEDFLQSTGGQNTMAMCTKRPFPSLQELEFKDMLEWEHWGMVEAAFPKLKTLILKNCPKLRGVPILASLVKLEVRRCGITKVNLDQPGLMDIHIEDCTQLISLLRLQNCSSKQTLYIARCPQLVFSSNEMLLPETICMEIVDCPGLKDWCKRQPHTCVYKQVSSCKSLVISDIKKLMKYGPQNFSSLAHLCVEGAKLSNKMLGSTLNLFPSTLVSLHLISCNFSDALNISPNLYKLRRLEIRNCLNLKLLEGLHELSSLSCLVLSNCPLLTLQSETMLEKTYTEMIKEDQSPNLLNEEGRLPPLLESLVIQGCHSMLSLYLMFDYPLMMSEVQVTNCSRLLYIEGLRDLVNLEIMAFIDCPQLLLDLLESVPDCVIVSGCPRLEYWCKLHDIEPLDGQIQDKENENVAKIADLAIKVEFVQS</sequence>
<protein>
    <submittedName>
        <fullName evidence="13">Uncharacterized protein</fullName>
    </submittedName>
</protein>
<dbReference type="EMBL" id="JAMRDG010000001">
    <property type="protein sequence ID" value="KAJ3697517.1"/>
    <property type="molecule type" value="Genomic_DNA"/>
</dbReference>
<comment type="caution">
    <text evidence="13">The sequence shown here is derived from an EMBL/GenBank/DDBJ whole genome shotgun (WGS) entry which is preliminary data.</text>
</comment>
<gene>
    <name evidence="13" type="ORF">LUZ61_001222</name>
</gene>
<dbReference type="InterPro" id="IPR058922">
    <property type="entry name" value="WHD_DRP"/>
</dbReference>
<reference evidence="13 14" key="1">
    <citation type="journal article" date="2022" name="Cell">
        <title>Repeat-based holocentromeres influence genome architecture and karyotype evolution.</title>
        <authorList>
            <person name="Hofstatter P.G."/>
            <person name="Thangavel G."/>
            <person name="Lux T."/>
            <person name="Neumann P."/>
            <person name="Vondrak T."/>
            <person name="Novak P."/>
            <person name="Zhang M."/>
            <person name="Costa L."/>
            <person name="Castellani M."/>
            <person name="Scott A."/>
            <person name="Toegelov H."/>
            <person name="Fuchs J."/>
            <person name="Mata-Sucre Y."/>
            <person name="Dias Y."/>
            <person name="Vanzela A.L.L."/>
            <person name="Huettel B."/>
            <person name="Almeida C.C.S."/>
            <person name="Simkova H."/>
            <person name="Souza G."/>
            <person name="Pedrosa-Harand A."/>
            <person name="Macas J."/>
            <person name="Mayer K.F.X."/>
            <person name="Houben A."/>
            <person name="Marques A."/>
        </authorList>
    </citation>
    <scope>NUCLEOTIDE SEQUENCE [LARGE SCALE GENOMIC DNA]</scope>
    <source>
        <strain evidence="13">RhyTen1mFocal</strain>
    </source>
</reference>
<dbReference type="InterPro" id="IPR032675">
    <property type="entry name" value="LRR_dom_sf"/>
</dbReference>
<keyword evidence="3" id="KW-0677">Repeat</keyword>
<feature type="domain" description="Disease resistance protein winged helix" evidence="10">
    <location>
        <begin position="424"/>
        <end position="490"/>
    </location>
</feature>
<dbReference type="InterPro" id="IPR042197">
    <property type="entry name" value="Apaf_helical"/>
</dbReference>
<dbReference type="Gene3D" id="1.10.8.430">
    <property type="entry name" value="Helical domain of apoptotic protease-activating factors"/>
    <property type="match status" value="1"/>
</dbReference>
<evidence type="ECO:0000256" key="2">
    <source>
        <dbReference type="ARBA" id="ARBA00022614"/>
    </source>
</evidence>
<dbReference type="Gene3D" id="3.80.10.10">
    <property type="entry name" value="Ribonuclease Inhibitor"/>
    <property type="match status" value="3"/>
</dbReference>
<organism evidence="13 14">
    <name type="scientific">Rhynchospora tenuis</name>
    <dbReference type="NCBI Taxonomy" id="198213"/>
    <lineage>
        <taxon>Eukaryota</taxon>
        <taxon>Viridiplantae</taxon>
        <taxon>Streptophyta</taxon>
        <taxon>Embryophyta</taxon>
        <taxon>Tracheophyta</taxon>
        <taxon>Spermatophyta</taxon>
        <taxon>Magnoliopsida</taxon>
        <taxon>Liliopsida</taxon>
        <taxon>Poales</taxon>
        <taxon>Cyperaceae</taxon>
        <taxon>Cyperoideae</taxon>
        <taxon>Rhynchosporeae</taxon>
        <taxon>Rhynchospora</taxon>
    </lineage>
</organism>
<name>A0AAD5ZGM6_9POAL</name>
<dbReference type="GO" id="GO:0006952">
    <property type="term" value="P:defense response"/>
    <property type="evidence" value="ECO:0007669"/>
    <property type="project" value="UniProtKB-KW"/>
</dbReference>
<feature type="domain" description="R13L1/DRL21-like LRR repeat region" evidence="12">
    <location>
        <begin position="818"/>
        <end position="904"/>
    </location>
</feature>
<dbReference type="Pfam" id="PF23598">
    <property type="entry name" value="LRR_14"/>
    <property type="match status" value="1"/>
</dbReference>
<keyword evidence="4" id="KW-0547">Nucleotide-binding</keyword>
<dbReference type="InterPro" id="IPR041118">
    <property type="entry name" value="Rx_N"/>
</dbReference>
<keyword evidence="14" id="KW-1185">Reference proteome</keyword>
<dbReference type="GO" id="GO:0043531">
    <property type="term" value="F:ADP binding"/>
    <property type="evidence" value="ECO:0007669"/>
    <property type="project" value="InterPro"/>
</dbReference>
<feature type="signal peptide" evidence="7">
    <location>
        <begin position="1"/>
        <end position="25"/>
    </location>
</feature>
<feature type="domain" description="NB-ARC" evidence="8">
    <location>
        <begin position="172"/>
        <end position="341"/>
    </location>
</feature>
<dbReference type="Pfam" id="PF00931">
    <property type="entry name" value="NB-ARC"/>
    <property type="match status" value="1"/>
</dbReference>
<evidence type="ECO:0000259" key="10">
    <source>
        <dbReference type="Pfam" id="PF23559"/>
    </source>
</evidence>
<dbReference type="Pfam" id="PF25019">
    <property type="entry name" value="LRR_R13L1-DRL21"/>
    <property type="match status" value="1"/>
</dbReference>
<dbReference type="PANTHER" id="PTHR36766:SF40">
    <property type="entry name" value="DISEASE RESISTANCE PROTEIN RGA3"/>
    <property type="match status" value="1"/>
</dbReference>
<dbReference type="SUPFAM" id="SSF52540">
    <property type="entry name" value="P-loop containing nucleoside triphosphate hydrolases"/>
    <property type="match status" value="1"/>
</dbReference>
<dbReference type="GO" id="GO:0005524">
    <property type="term" value="F:ATP binding"/>
    <property type="evidence" value="ECO:0007669"/>
    <property type="project" value="UniProtKB-KW"/>
</dbReference>
<evidence type="ECO:0000259" key="11">
    <source>
        <dbReference type="Pfam" id="PF23598"/>
    </source>
</evidence>
<evidence type="ECO:0000256" key="6">
    <source>
        <dbReference type="ARBA" id="ARBA00022840"/>
    </source>
</evidence>
<dbReference type="Pfam" id="PF18052">
    <property type="entry name" value="Rx_N"/>
    <property type="match status" value="1"/>
</dbReference>
<evidence type="ECO:0000256" key="7">
    <source>
        <dbReference type="SAM" id="SignalP"/>
    </source>
</evidence>
<dbReference type="CDD" id="cd14798">
    <property type="entry name" value="RX-CC_like"/>
    <property type="match status" value="1"/>
</dbReference>
<dbReference type="InterPro" id="IPR027417">
    <property type="entry name" value="P-loop_NTPase"/>
</dbReference>
<dbReference type="InterPro" id="IPR056789">
    <property type="entry name" value="LRR_R13L1-DRL21"/>
</dbReference>
<evidence type="ECO:0000256" key="4">
    <source>
        <dbReference type="ARBA" id="ARBA00022741"/>
    </source>
</evidence>
<dbReference type="Gene3D" id="3.40.50.300">
    <property type="entry name" value="P-loop containing nucleotide triphosphate hydrolases"/>
    <property type="match status" value="1"/>
</dbReference>
<evidence type="ECO:0000313" key="13">
    <source>
        <dbReference type="EMBL" id="KAJ3697517.1"/>
    </source>
</evidence>
<comment type="similarity">
    <text evidence="1">Belongs to the disease resistance NB-LRR family.</text>
</comment>
<evidence type="ECO:0000256" key="5">
    <source>
        <dbReference type="ARBA" id="ARBA00022821"/>
    </source>
</evidence>
<proteinExistence type="inferred from homology"/>
<keyword evidence="6" id="KW-0067">ATP-binding</keyword>
<dbReference type="PANTHER" id="PTHR36766">
    <property type="entry name" value="PLANT BROAD-SPECTRUM MILDEW RESISTANCE PROTEIN RPW8"/>
    <property type="match status" value="1"/>
</dbReference>
<dbReference type="PRINTS" id="PR00364">
    <property type="entry name" value="DISEASERSIST"/>
</dbReference>
<dbReference type="InterPro" id="IPR003591">
    <property type="entry name" value="Leu-rich_rpt_typical-subtyp"/>
</dbReference>
<evidence type="ECO:0000259" key="9">
    <source>
        <dbReference type="Pfam" id="PF18052"/>
    </source>
</evidence>
<accession>A0AAD5ZGM6</accession>
<evidence type="ECO:0000256" key="1">
    <source>
        <dbReference type="ARBA" id="ARBA00008894"/>
    </source>
</evidence>
<keyword evidence="7" id="KW-0732">Signal</keyword>
<dbReference type="SMART" id="SM00369">
    <property type="entry name" value="LRR_TYP"/>
    <property type="match status" value="4"/>
</dbReference>
<keyword evidence="5" id="KW-0611">Plant defense</keyword>